<dbReference type="NCBIfam" id="TIGR00229">
    <property type="entry name" value="sensory_box"/>
    <property type="match status" value="1"/>
</dbReference>
<dbReference type="InterPro" id="IPR035965">
    <property type="entry name" value="PAS-like_dom_sf"/>
</dbReference>
<dbReference type="InterPro" id="IPR000014">
    <property type="entry name" value="PAS"/>
</dbReference>
<dbReference type="EMBL" id="JAHRIM010060802">
    <property type="protein sequence ID" value="MEQ2271013.1"/>
    <property type="molecule type" value="Genomic_DNA"/>
</dbReference>
<gene>
    <name evidence="7" type="primary">EPAS1</name>
    <name evidence="7" type="ORF">XENORESO_019823</name>
</gene>
<dbReference type="InterPro" id="IPR013767">
    <property type="entry name" value="PAS_fold"/>
</dbReference>
<sequence length="93" mass="10214">CGSCNGGEDGLMDNLYLKSLEGFITVVTADGDMIFLSENINKFMGLTQVELTGHSIFDFTHPCDHEDIRENLSLKSAGKHTALPTHITTTIHF</sequence>
<dbReference type="PANTHER" id="PTHR23043:SF8">
    <property type="entry name" value="ENDOTHELIAL PAS DOMAIN-CONTAINING PROTEIN 1"/>
    <property type="match status" value="1"/>
</dbReference>
<evidence type="ECO:0000256" key="3">
    <source>
        <dbReference type="ARBA" id="ARBA00023015"/>
    </source>
</evidence>
<keyword evidence="5" id="KW-0539">Nucleus</keyword>
<reference evidence="7 8" key="1">
    <citation type="submission" date="2021-06" db="EMBL/GenBank/DDBJ databases">
        <authorList>
            <person name="Palmer J.M."/>
        </authorList>
    </citation>
    <scope>NUCLEOTIDE SEQUENCE [LARGE SCALE GENOMIC DNA]</scope>
    <source>
        <strain evidence="7 8">XR_2019</strain>
        <tissue evidence="7">Muscle</tissue>
    </source>
</reference>
<dbReference type="Pfam" id="PF00989">
    <property type="entry name" value="PAS"/>
    <property type="match status" value="1"/>
</dbReference>
<evidence type="ECO:0000313" key="8">
    <source>
        <dbReference type="Proteomes" id="UP001444071"/>
    </source>
</evidence>
<keyword evidence="4" id="KW-0804">Transcription</keyword>
<evidence type="ECO:0000256" key="4">
    <source>
        <dbReference type="ARBA" id="ARBA00023163"/>
    </source>
</evidence>
<keyword evidence="3" id="KW-0805">Transcription regulation</keyword>
<dbReference type="Gene3D" id="3.30.450.20">
    <property type="entry name" value="PAS domain"/>
    <property type="match status" value="1"/>
</dbReference>
<proteinExistence type="predicted"/>
<organism evidence="7 8">
    <name type="scientific">Xenotaenia resolanae</name>
    <dbReference type="NCBI Taxonomy" id="208358"/>
    <lineage>
        <taxon>Eukaryota</taxon>
        <taxon>Metazoa</taxon>
        <taxon>Chordata</taxon>
        <taxon>Craniata</taxon>
        <taxon>Vertebrata</taxon>
        <taxon>Euteleostomi</taxon>
        <taxon>Actinopterygii</taxon>
        <taxon>Neopterygii</taxon>
        <taxon>Teleostei</taxon>
        <taxon>Neoteleostei</taxon>
        <taxon>Acanthomorphata</taxon>
        <taxon>Ovalentaria</taxon>
        <taxon>Atherinomorphae</taxon>
        <taxon>Cyprinodontiformes</taxon>
        <taxon>Goodeidae</taxon>
        <taxon>Xenotaenia</taxon>
    </lineage>
</organism>
<dbReference type="SMART" id="SM00091">
    <property type="entry name" value="PAS"/>
    <property type="match status" value="1"/>
</dbReference>
<evidence type="ECO:0000256" key="2">
    <source>
        <dbReference type="ARBA" id="ARBA00022737"/>
    </source>
</evidence>
<protein>
    <submittedName>
        <fullName evidence="7">Endothelial PAS domain-containing protein 1</fullName>
    </submittedName>
</protein>
<dbReference type="SUPFAM" id="SSF55785">
    <property type="entry name" value="PYP-like sensor domain (PAS domain)"/>
    <property type="match status" value="1"/>
</dbReference>
<evidence type="ECO:0000259" key="6">
    <source>
        <dbReference type="PROSITE" id="PS50112"/>
    </source>
</evidence>
<comment type="caution">
    <text evidence="7">The sequence shown here is derived from an EMBL/GenBank/DDBJ whole genome shotgun (WGS) entry which is preliminary data.</text>
</comment>
<dbReference type="PROSITE" id="PS50112">
    <property type="entry name" value="PAS"/>
    <property type="match status" value="1"/>
</dbReference>
<evidence type="ECO:0000256" key="1">
    <source>
        <dbReference type="ARBA" id="ARBA00004123"/>
    </source>
</evidence>
<name>A0ABV0WQ40_9TELE</name>
<dbReference type="PANTHER" id="PTHR23043">
    <property type="entry name" value="HYPOXIA-INDUCIBLE FACTOR 1 ALPHA"/>
    <property type="match status" value="1"/>
</dbReference>
<dbReference type="CDD" id="cd00130">
    <property type="entry name" value="PAS"/>
    <property type="match status" value="1"/>
</dbReference>
<evidence type="ECO:0000313" key="7">
    <source>
        <dbReference type="EMBL" id="MEQ2271013.1"/>
    </source>
</evidence>
<evidence type="ECO:0000256" key="5">
    <source>
        <dbReference type="ARBA" id="ARBA00023242"/>
    </source>
</evidence>
<keyword evidence="8" id="KW-1185">Reference proteome</keyword>
<dbReference type="Proteomes" id="UP001444071">
    <property type="component" value="Unassembled WGS sequence"/>
</dbReference>
<comment type="subcellular location">
    <subcellularLocation>
        <location evidence="1">Nucleus</location>
    </subcellularLocation>
</comment>
<keyword evidence="2" id="KW-0677">Repeat</keyword>
<feature type="non-terminal residue" evidence="7">
    <location>
        <position position="1"/>
    </location>
</feature>
<feature type="domain" description="PAS" evidence="6">
    <location>
        <begin position="17"/>
        <end position="81"/>
    </location>
</feature>
<accession>A0ABV0WQ40</accession>